<keyword evidence="1" id="KW-0472">Membrane</keyword>
<evidence type="ECO:0008006" key="4">
    <source>
        <dbReference type="Google" id="ProtNLM"/>
    </source>
</evidence>
<feature type="transmembrane region" description="Helical" evidence="1">
    <location>
        <begin position="32"/>
        <end position="60"/>
    </location>
</feature>
<proteinExistence type="predicted"/>
<dbReference type="RefSeq" id="WP_063969696.1">
    <property type="nucleotide sequence ID" value="NZ_JAMXLT020000004.1"/>
</dbReference>
<sequence>MENFKDLETGGNVPDKNSGSILTHAFELYKGILLYPIIAGVIVFIIVFILLSVTGLSGIIMEMSQNRDSMGGYNAEAYEDLYRGTPFLSFMGSFSLVNILVLAPLAVGTIYVAHKKNLNQQIEISDLFIGYKQNFINIVLYGLIFSIAVVICTNLCYVPAVFVMPFFFLGFPFLLFQNVTAIEALKRSFDIAKDNYGEILLINLLAYLCSCLGFIACCIGIIVTYMFYYSTMYSAYCAYVALPRQIEQK</sequence>
<keyword evidence="1" id="KW-0812">Transmembrane</keyword>
<evidence type="ECO:0000313" key="3">
    <source>
        <dbReference type="Proteomes" id="UP001204439"/>
    </source>
</evidence>
<keyword evidence="3" id="KW-1185">Reference proteome</keyword>
<protein>
    <recommendedName>
        <fullName evidence="4">Beta-carotene 15,15'-monooxygenase</fullName>
    </recommendedName>
</protein>
<feature type="transmembrane region" description="Helical" evidence="1">
    <location>
        <begin position="87"/>
        <end position="113"/>
    </location>
</feature>
<dbReference type="EMBL" id="JAMXLT020000004">
    <property type="protein sequence ID" value="MDW8547972.1"/>
    <property type="molecule type" value="Genomic_DNA"/>
</dbReference>
<evidence type="ECO:0000256" key="1">
    <source>
        <dbReference type="SAM" id="Phobius"/>
    </source>
</evidence>
<keyword evidence="1" id="KW-1133">Transmembrane helix</keyword>
<evidence type="ECO:0000313" key="2">
    <source>
        <dbReference type="EMBL" id="MDW8547972.1"/>
    </source>
</evidence>
<dbReference type="Proteomes" id="UP001204439">
    <property type="component" value="Unassembled WGS sequence"/>
</dbReference>
<comment type="caution">
    <text evidence="2">The sequence shown here is derived from an EMBL/GenBank/DDBJ whole genome shotgun (WGS) entry which is preliminary data.</text>
</comment>
<gene>
    <name evidence="2" type="ORF">NG800_003550</name>
</gene>
<feature type="transmembrane region" description="Helical" evidence="1">
    <location>
        <begin position="200"/>
        <end position="228"/>
    </location>
</feature>
<feature type="transmembrane region" description="Helical" evidence="1">
    <location>
        <begin position="134"/>
        <end position="151"/>
    </location>
</feature>
<accession>A0ABU4JE71</accession>
<organism evidence="2 3">
    <name type="scientific">Epilithonimonas ginsengisoli</name>
    <dbReference type="NCBI Taxonomy" id="1245592"/>
    <lineage>
        <taxon>Bacteria</taxon>
        <taxon>Pseudomonadati</taxon>
        <taxon>Bacteroidota</taxon>
        <taxon>Flavobacteriia</taxon>
        <taxon>Flavobacteriales</taxon>
        <taxon>Weeksellaceae</taxon>
        <taxon>Chryseobacterium group</taxon>
        <taxon>Epilithonimonas</taxon>
    </lineage>
</organism>
<name>A0ABU4JE71_9FLAO</name>
<reference evidence="2 3" key="1">
    <citation type="submission" date="2023-11" db="EMBL/GenBank/DDBJ databases">
        <title>First isolation, identification, and characterization of non-pathogenic Epilithonimonas ginsengisoli isolated from diseased farmed rainbow trout (Oncorhynchus mykiss) in Chile.</title>
        <authorList>
            <person name="Miranda C.D."/>
            <person name="Irgang R."/>
            <person name="Concha C."/>
            <person name="Rojas R."/>
            <person name="Avendano R."/>
        </authorList>
    </citation>
    <scope>NUCLEOTIDE SEQUENCE [LARGE SCALE GENOMIC DNA]</scope>
    <source>
        <strain evidence="2 3">FP99</strain>
    </source>
</reference>
<feature type="transmembrane region" description="Helical" evidence="1">
    <location>
        <begin position="157"/>
        <end position="179"/>
    </location>
</feature>